<comment type="caution">
    <text evidence="3">The sequence shown here is derived from an EMBL/GenBank/DDBJ whole genome shotgun (WGS) entry which is preliminary data.</text>
</comment>
<dbReference type="GO" id="GO:0006508">
    <property type="term" value="P:proteolysis"/>
    <property type="evidence" value="ECO:0007669"/>
    <property type="project" value="UniProtKB-KW"/>
</dbReference>
<reference evidence="3 4" key="2">
    <citation type="journal article" date="2016" name="Science">
        <title>A bacterium that degrades and assimilates poly(ethylene terephthalate).</title>
        <authorList>
            <person name="Yoshida S."/>
            <person name="Hiraga K."/>
            <person name="Takehana T."/>
            <person name="Taniguchi I."/>
            <person name="Yamaji H."/>
            <person name="Maeda Y."/>
            <person name="Toyohara K."/>
            <person name="Miyamoto K."/>
            <person name="Kimura Y."/>
            <person name="Oda K."/>
        </authorList>
    </citation>
    <scope>NUCLEOTIDE SEQUENCE [LARGE SCALE GENOMIC DNA]</scope>
    <source>
        <strain evidence="4">NBRC 110686 / TISTR 2288 / 201-F6</strain>
    </source>
</reference>
<dbReference type="PANTHER" id="PTHR30399:SF1">
    <property type="entry name" value="UTP PYROPHOSPHATASE"/>
    <property type="match status" value="1"/>
</dbReference>
<keyword evidence="3" id="KW-0482">Metalloprotease</keyword>
<feature type="compositionally biased region" description="Pro residues" evidence="1">
    <location>
        <begin position="24"/>
        <end position="47"/>
    </location>
</feature>
<dbReference type="AlphaFoldDB" id="A0A0K8NXM1"/>
<keyword evidence="3" id="KW-0645">Protease</keyword>
<dbReference type="Pfam" id="PF01863">
    <property type="entry name" value="YgjP-like"/>
    <property type="match status" value="1"/>
</dbReference>
<accession>A0A0K8NXM1</accession>
<evidence type="ECO:0000313" key="4">
    <source>
        <dbReference type="Proteomes" id="UP000037660"/>
    </source>
</evidence>
<dbReference type="Gene3D" id="3.30.2010.10">
    <property type="entry name" value="Metalloproteases ('zincins'), catalytic domain"/>
    <property type="match status" value="1"/>
</dbReference>
<dbReference type="InterPro" id="IPR053136">
    <property type="entry name" value="UTP_pyrophosphatase-like"/>
</dbReference>
<dbReference type="PANTHER" id="PTHR30399">
    <property type="entry name" value="UNCHARACTERIZED PROTEIN YGJP"/>
    <property type="match status" value="1"/>
</dbReference>
<dbReference type="RefSeq" id="WP_054019201.1">
    <property type="nucleotide sequence ID" value="NZ_BBYR01000014.1"/>
</dbReference>
<dbReference type="STRING" id="1547922.ISF6_0699"/>
<evidence type="ECO:0000313" key="3">
    <source>
        <dbReference type="EMBL" id="GAP35128.1"/>
    </source>
</evidence>
<feature type="compositionally biased region" description="Low complexity" evidence="1">
    <location>
        <begin position="48"/>
        <end position="61"/>
    </location>
</feature>
<feature type="compositionally biased region" description="Pro residues" evidence="1">
    <location>
        <begin position="62"/>
        <end position="71"/>
    </location>
</feature>
<gene>
    <name evidence="3" type="ORF">ISF6_0699</name>
</gene>
<dbReference type="EMBL" id="BBYR01000014">
    <property type="protein sequence ID" value="GAP35128.1"/>
    <property type="molecule type" value="Genomic_DNA"/>
</dbReference>
<protein>
    <submittedName>
        <fullName evidence="3">Zinc metalloprotease</fullName>
        <ecNumber evidence="3">3.4.24.-</ecNumber>
    </submittedName>
</protein>
<proteinExistence type="predicted"/>
<feature type="region of interest" description="Disordered" evidence="1">
    <location>
        <begin position="18"/>
        <end position="82"/>
    </location>
</feature>
<dbReference type="Proteomes" id="UP000037660">
    <property type="component" value="Unassembled WGS sequence"/>
</dbReference>
<evidence type="ECO:0000256" key="1">
    <source>
        <dbReference type="SAM" id="MobiDB-lite"/>
    </source>
</evidence>
<evidence type="ECO:0000259" key="2">
    <source>
        <dbReference type="Pfam" id="PF01863"/>
    </source>
</evidence>
<dbReference type="OrthoDB" id="9811177at2"/>
<organism evidence="3 4">
    <name type="scientific">Piscinibacter sakaiensis</name>
    <name type="common">Ideonella sakaiensis</name>
    <dbReference type="NCBI Taxonomy" id="1547922"/>
    <lineage>
        <taxon>Bacteria</taxon>
        <taxon>Pseudomonadati</taxon>
        <taxon>Pseudomonadota</taxon>
        <taxon>Betaproteobacteria</taxon>
        <taxon>Burkholderiales</taxon>
        <taxon>Sphaerotilaceae</taxon>
        <taxon>Piscinibacter</taxon>
    </lineage>
</organism>
<dbReference type="GO" id="GO:0008237">
    <property type="term" value="F:metallopeptidase activity"/>
    <property type="evidence" value="ECO:0007669"/>
    <property type="project" value="UniProtKB-KW"/>
</dbReference>
<feature type="domain" description="YgjP-like metallopeptidase" evidence="2">
    <location>
        <begin position="104"/>
        <end position="333"/>
    </location>
</feature>
<sequence>MPPRAPDPRDAALAQLSLFDAAPAPAPAATPATAPPPAAAPPRPARPARPAAPAGLASTPPARAPATPPHLAPTEFRHPQANRELRLDGHLVAYALRRSRRRSIGFVVGTEGLSVNAPRWVGQGDIDAALRDKAGWILRKLGEQRDRARRLQAARVEWRDGTTLPFLGETLVVVLDPRTRGAQLQPGAPTADGAAAADGRAAQATLQGVPHRLLHVGLPQHATPAQIRDAVQAWLQRQARQVFEERCRLYAERLGVRVARLSLSSAQTRWGSASASGAIRLHWRLIHFGLATIDYVVAHELAHLREMNHSPRFWDVVRSVLPDYERAKDGLRQAVLPVFD</sequence>
<dbReference type="InterPro" id="IPR002725">
    <property type="entry name" value="YgjP-like_metallopeptidase"/>
</dbReference>
<dbReference type="EC" id="3.4.24.-" evidence="3"/>
<keyword evidence="3" id="KW-0378">Hydrolase</keyword>
<dbReference type="CDD" id="cd07344">
    <property type="entry name" value="M48_yhfN_like"/>
    <property type="match status" value="1"/>
</dbReference>
<name>A0A0K8NXM1_PISS1</name>
<reference evidence="4" key="1">
    <citation type="submission" date="2015-07" db="EMBL/GenBank/DDBJ databases">
        <title>Discovery of a poly(ethylene terephthalate assimilation.</title>
        <authorList>
            <person name="Yoshida S."/>
            <person name="Hiraga K."/>
            <person name="Takehana T."/>
            <person name="Taniguchi I."/>
            <person name="Yamaji H."/>
            <person name="Maeda Y."/>
            <person name="Toyohara K."/>
            <person name="Miyamoto K."/>
            <person name="Kimura Y."/>
            <person name="Oda K."/>
        </authorList>
    </citation>
    <scope>NUCLEOTIDE SEQUENCE [LARGE SCALE GENOMIC DNA]</scope>
    <source>
        <strain evidence="4">NBRC 110686 / TISTR 2288 / 201-F6</strain>
    </source>
</reference>
<keyword evidence="4" id="KW-1185">Reference proteome</keyword>